<dbReference type="InterPro" id="IPR006578">
    <property type="entry name" value="MADF-dom"/>
</dbReference>
<proteinExistence type="predicted"/>
<evidence type="ECO:0000259" key="1">
    <source>
        <dbReference type="PROSITE" id="PS51029"/>
    </source>
</evidence>
<name>A0A6G0Y3W9_APHCR</name>
<evidence type="ECO:0000313" key="3">
    <source>
        <dbReference type="Proteomes" id="UP000478052"/>
    </source>
</evidence>
<protein>
    <submittedName>
        <fullName evidence="2">MADF domain-containing protein</fullName>
    </submittedName>
</protein>
<organism evidence="2 3">
    <name type="scientific">Aphis craccivora</name>
    <name type="common">Cowpea aphid</name>
    <dbReference type="NCBI Taxonomy" id="307492"/>
    <lineage>
        <taxon>Eukaryota</taxon>
        <taxon>Metazoa</taxon>
        <taxon>Ecdysozoa</taxon>
        <taxon>Arthropoda</taxon>
        <taxon>Hexapoda</taxon>
        <taxon>Insecta</taxon>
        <taxon>Pterygota</taxon>
        <taxon>Neoptera</taxon>
        <taxon>Paraneoptera</taxon>
        <taxon>Hemiptera</taxon>
        <taxon>Sternorrhyncha</taxon>
        <taxon>Aphidomorpha</taxon>
        <taxon>Aphidoidea</taxon>
        <taxon>Aphididae</taxon>
        <taxon>Aphidini</taxon>
        <taxon>Aphis</taxon>
        <taxon>Aphis</taxon>
    </lineage>
</organism>
<dbReference type="Proteomes" id="UP000478052">
    <property type="component" value="Unassembled WGS sequence"/>
</dbReference>
<dbReference type="PANTHER" id="PTHR21505:SF12">
    <property type="entry name" value="MADF DOMAIN-CONTAINING PROTEIN-RELATED"/>
    <property type="match status" value="1"/>
</dbReference>
<dbReference type="AlphaFoldDB" id="A0A6G0Y3W9"/>
<gene>
    <name evidence="2" type="ORF">FWK35_00019738</name>
</gene>
<dbReference type="OrthoDB" id="6615607at2759"/>
<accession>A0A6G0Y3W9</accession>
<keyword evidence="3" id="KW-1185">Reference proteome</keyword>
<feature type="domain" description="MADF" evidence="1">
    <location>
        <begin position="10"/>
        <end position="103"/>
    </location>
</feature>
<evidence type="ECO:0000313" key="2">
    <source>
        <dbReference type="EMBL" id="KAF0748608.1"/>
    </source>
</evidence>
<sequence>MDWNEQNTITFIEMYEQKPILWCAKHPQYYNKIKRNDAWEEIAKEIGFSADECRKKMTGLSSAMRREKAKIKKSFGTGKGADEIYTSSWYAYNHMKFLWDKNTPCQTTTSVSIK</sequence>
<dbReference type="EMBL" id="VUJU01006404">
    <property type="protein sequence ID" value="KAF0748608.1"/>
    <property type="molecule type" value="Genomic_DNA"/>
</dbReference>
<dbReference type="Pfam" id="PF10545">
    <property type="entry name" value="MADF_DNA_bdg"/>
    <property type="match status" value="1"/>
</dbReference>
<comment type="caution">
    <text evidence="2">The sequence shown here is derived from an EMBL/GenBank/DDBJ whole genome shotgun (WGS) entry which is preliminary data.</text>
</comment>
<dbReference type="PROSITE" id="PS51029">
    <property type="entry name" value="MADF"/>
    <property type="match status" value="1"/>
</dbReference>
<dbReference type="PANTHER" id="PTHR21505">
    <property type="entry name" value="MADF DOMAIN-CONTAINING PROTEIN-RELATED"/>
    <property type="match status" value="1"/>
</dbReference>
<dbReference type="SMART" id="SM00595">
    <property type="entry name" value="MADF"/>
    <property type="match status" value="1"/>
</dbReference>
<reference evidence="2 3" key="1">
    <citation type="submission" date="2019-08" db="EMBL/GenBank/DDBJ databases">
        <title>Whole genome of Aphis craccivora.</title>
        <authorList>
            <person name="Voronova N.V."/>
            <person name="Shulinski R.S."/>
            <person name="Bandarenka Y.V."/>
            <person name="Zhorov D.G."/>
            <person name="Warner D."/>
        </authorList>
    </citation>
    <scope>NUCLEOTIDE SEQUENCE [LARGE SCALE GENOMIC DNA]</scope>
    <source>
        <strain evidence="2">180601</strain>
        <tissue evidence="2">Whole Body</tissue>
    </source>
</reference>